<evidence type="ECO:0000313" key="3">
    <source>
        <dbReference type="Proteomes" id="UP000002039"/>
    </source>
</evidence>
<reference evidence="3" key="1">
    <citation type="journal article" date="2015" name="PLoS Genet.">
        <title>The dynamic genome and transcriptome of the human fungal pathogen Blastomyces and close relative Emmonsia.</title>
        <authorList>
            <person name="Munoz J.F."/>
            <person name="Gauthier G.M."/>
            <person name="Desjardins C.A."/>
            <person name="Gallo J.E."/>
            <person name="Holder J."/>
            <person name="Sullivan T.D."/>
            <person name="Marty A.J."/>
            <person name="Carmen J.C."/>
            <person name="Chen Z."/>
            <person name="Ding L."/>
            <person name="Gujja S."/>
            <person name="Magrini V."/>
            <person name="Misas E."/>
            <person name="Mitreva M."/>
            <person name="Priest M."/>
            <person name="Saif S."/>
            <person name="Whiston E.A."/>
            <person name="Young S."/>
            <person name="Zeng Q."/>
            <person name="Goldman W.E."/>
            <person name="Mardis E.R."/>
            <person name="Taylor J.W."/>
            <person name="McEwen J.G."/>
            <person name="Clay O.K."/>
            <person name="Klein B.S."/>
            <person name="Cuomo C.A."/>
        </authorList>
    </citation>
    <scope>NUCLEOTIDE SEQUENCE [LARGE SCALE GENOMIC DNA]</scope>
    <source>
        <strain evidence="3">ER-3 / ATCC MYA-2586</strain>
    </source>
</reference>
<keyword evidence="1" id="KW-0812">Transmembrane</keyword>
<sequence length="126" mass="13868">MSFLPSTATVIMPSNPLVIICSSGYDTMISASKSRRNSIVPWLLSIIVYGLVAMAKHPYVLFERDLDSRQQTLILKLSCLALVCSLPAAEVDEIVSGSGESPTQFARYPTASHCGYRGGSYFRCWR</sequence>
<feature type="transmembrane region" description="Helical" evidence="1">
    <location>
        <begin position="39"/>
        <end position="62"/>
    </location>
</feature>
<keyword evidence="1" id="KW-1133">Transmembrane helix</keyword>
<dbReference type="Proteomes" id="UP000002039">
    <property type="component" value="Unassembled WGS sequence"/>
</dbReference>
<gene>
    <name evidence="2" type="ORF">BDCG_16061</name>
</gene>
<dbReference type="RefSeq" id="XP_045279035.1">
    <property type="nucleotide sequence ID" value="XM_045425335.1"/>
</dbReference>
<keyword evidence="1" id="KW-0472">Membrane</keyword>
<evidence type="ECO:0000256" key="1">
    <source>
        <dbReference type="SAM" id="Phobius"/>
    </source>
</evidence>
<accession>A0ABX2VPW9</accession>
<keyword evidence="3" id="KW-1185">Reference proteome</keyword>
<dbReference type="EMBL" id="EQ999973">
    <property type="protein sequence ID" value="OAS99307.1"/>
    <property type="molecule type" value="Genomic_DNA"/>
</dbReference>
<name>A0ABX2VPW9_AJEDR</name>
<proteinExistence type="predicted"/>
<dbReference type="GeneID" id="69030953"/>
<evidence type="ECO:0000313" key="2">
    <source>
        <dbReference type="EMBL" id="OAS99307.1"/>
    </source>
</evidence>
<protein>
    <submittedName>
        <fullName evidence="2">Uncharacterized protein</fullName>
    </submittedName>
</protein>
<organism evidence="2 3">
    <name type="scientific">Ajellomyces dermatitidis (strain ER-3 / ATCC MYA-2586)</name>
    <name type="common">Blastomyces dermatitidis</name>
    <dbReference type="NCBI Taxonomy" id="559297"/>
    <lineage>
        <taxon>Eukaryota</taxon>
        <taxon>Fungi</taxon>
        <taxon>Dikarya</taxon>
        <taxon>Ascomycota</taxon>
        <taxon>Pezizomycotina</taxon>
        <taxon>Eurotiomycetes</taxon>
        <taxon>Eurotiomycetidae</taxon>
        <taxon>Onygenales</taxon>
        <taxon>Ajellomycetaceae</taxon>
        <taxon>Blastomyces</taxon>
    </lineage>
</organism>